<organism evidence="2 3">
    <name type="scientific">Chryseobacterium polytrichastri</name>
    <dbReference type="NCBI Taxonomy" id="1302687"/>
    <lineage>
        <taxon>Bacteria</taxon>
        <taxon>Pseudomonadati</taxon>
        <taxon>Bacteroidota</taxon>
        <taxon>Flavobacteriia</taxon>
        <taxon>Flavobacteriales</taxon>
        <taxon>Weeksellaceae</taxon>
        <taxon>Chryseobacterium group</taxon>
        <taxon>Chryseobacterium</taxon>
    </lineage>
</organism>
<dbReference type="RefSeq" id="WP_073290816.1">
    <property type="nucleotide sequence ID" value="NZ_FRAV01000003.1"/>
</dbReference>
<dbReference type="EMBL" id="FRAV01000003">
    <property type="protein sequence ID" value="SHK39128.1"/>
    <property type="molecule type" value="Genomic_DNA"/>
</dbReference>
<reference evidence="3" key="1">
    <citation type="submission" date="2016-11" db="EMBL/GenBank/DDBJ databases">
        <authorList>
            <person name="Varghese N."/>
            <person name="Submissions S."/>
        </authorList>
    </citation>
    <scope>NUCLEOTIDE SEQUENCE [LARGE SCALE GENOMIC DNA]</scope>
    <source>
        <strain evidence="3">DSM 26899</strain>
    </source>
</reference>
<dbReference type="OrthoDB" id="1249764at2"/>
<keyword evidence="1" id="KW-0812">Transmembrane</keyword>
<evidence type="ECO:0000313" key="2">
    <source>
        <dbReference type="EMBL" id="SHK39128.1"/>
    </source>
</evidence>
<dbReference type="STRING" id="1302687.SAMN05444267_1003151"/>
<keyword evidence="1" id="KW-1133">Transmembrane helix</keyword>
<evidence type="ECO:0008006" key="4">
    <source>
        <dbReference type="Google" id="ProtNLM"/>
    </source>
</evidence>
<dbReference type="AlphaFoldDB" id="A0A1M6S3M9"/>
<evidence type="ECO:0000256" key="1">
    <source>
        <dbReference type="SAM" id="Phobius"/>
    </source>
</evidence>
<sequence>MFLNLNEVILKEILPKKSFFFNMTEKIRIVFSFFFLGISILFLVNMNAPFFIFAIVMFFTALYIAFFRWGLRYFDLKNNYYLITNQRIIVAEKSKKEILKSKNFEEIKRVNVEMNHNYFGNIIFGVPEDIFGSNDEDFSFFTRGGMNFKEDEYVFLSVENINEIIPVFESLGLKVNKTFY</sequence>
<gene>
    <name evidence="2" type="ORF">SAMN05444267_1003151</name>
</gene>
<feature type="transmembrane region" description="Helical" evidence="1">
    <location>
        <begin position="27"/>
        <end position="44"/>
    </location>
</feature>
<dbReference type="Proteomes" id="UP000184364">
    <property type="component" value="Unassembled WGS sequence"/>
</dbReference>
<accession>A0A1M6S3M9</accession>
<keyword evidence="1" id="KW-0472">Membrane</keyword>
<name>A0A1M6S3M9_9FLAO</name>
<feature type="transmembrane region" description="Helical" evidence="1">
    <location>
        <begin position="50"/>
        <end position="71"/>
    </location>
</feature>
<evidence type="ECO:0000313" key="3">
    <source>
        <dbReference type="Proteomes" id="UP000184364"/>
    </source>
</evidence>
<keyword evidence="3" id="KW-1185">Reference proteome</keyword>
<protein>
    <recommendedName>
        <fullName evidence="4">PH domain-containing protein</fullName>
    </recommendedName>
</protein>
<proteinExistence type="predicted"/>